<comment type="caution">
    <text evidence="1">The sequence shown here is derived from an EMBL/GenBank/DDBJ whole genome shotgun (WGS) entry which is preliminary data.</text>
</comment>
<organism evidence="1 2">
    <name type="scientific">Eretmocerus hayati</name>
    <dbReference type="NCBI Taxonomy" id="131215"/>
    <lineage>
        <taxon>Eukaryota</taxon>
        <taxon>Metazoa</taxon>
        <taxon>Ecdysozoa</taxon>
        <taxon>Arthropoda</taxon>
        <taxon>Hexapoda</taxon>
        <taxon>Insecta</taxon>
        <taxon>Pterygota</taxon>
        <taxon>Neoptera</taxon>
        <taxon>Endopterygota</taxon>
        <taxon>Hymenoptera</taxon>
        <taxon>Apocrita</taxon>
        <taxon>Proctotrupomorpha</taxon>
        <taxon>Chalcidoidea</taxon>
        <taxon>Aphelinidae</taxon>
        <taxon>Aphelininae</taxon>
        <taxon>Eretmocerus</taxon>
    </lineage>
</organism>
<evidence type="ECO:0000313" key="2">
    <source>
        <dbReference type="Proteomes" id="UP001239111"/>
    </source>
</evidence>
<sequence>MFSVEAIGETLAGSIQSGHTLWYPSARECTFTRHVCFLEKVSDKDVQMRKTDEVENRGILRLNERETNLDSRNGEDENSEAGDYYVNIENLERGANQAETRGEPK</sequence>
<evidence type="ECO:0000313" key="1">
    <source>
        <dbReference type="EMBL" id="KAJ8674619.1"/>
    </source>
</evidence>
<keyword evidence="2" id="KW-1185">Reference proteome</keyword>
<dbReference type="Proteomes" id="UP001239111">
    <property type="component" value="Chromosome 2"/>
</dbReference>
<proteinExistence type="predicted"/>
<name>A0ACC2NTP1_9HYME</name>
<protein>
    <submittedName>
        <fullName evidence="1">Uncharacterized protein</fullName>
    </submittedName>
</protein>
<dbReference type="EMBL" id="CM056742">
    <property type="protein sequence ID" value="KAJ8674619.1"/>
    <property type="molecule type" value="Genomic_DNA"/>
</dbReference>
<accession>A0ACC2NTP1</accession>
<reference evidence="1" key="1">
    <citation type="submission" date="2023-04" db="EMBL/GenBank/DDBJ databases">
        <title>A chromosome-level genome assembly of the parasitoid wasp Eretmocerus hayati.</title>
        <authorList>
            <person name="Zhong Y."/>
            <person name="Liu S."/>
            <person name="Liu Y."/>
        </authorList>
    </citation>
    <scope>NUCLEOTIDE SEQUENCE</scope>
    <source>
        <strain evidence="1">ZJU_SS_LIU_2023</strain>
    </source>
</reference>
<gene>
    <name evidence="1" type="ORF">QAD02_010405</name>
</gene>